<comment type="caution">
    <text evidence="2">The sequence shown here is derived from an EMBL/GenBank/DDBJ whole genome shotgun (WGS) entry which is preliminary data.</text>
</comment>
<dbReference type="Pfam" id="PF00931">
    <property type="entry name" value="NB-ARC"/>
    <property type="match status" value="1"/>
</dbReference>
<keyword evidence="3" id="KW-1185">Reference proteome</keyword>
<reference evidence="2 3" key="1">
    <citation type="journal article" date="2021" name="Hortic Res">
        <title>The domestication of Cucurbita argyrosperma as revealed by the genome of its wild relative.</title>
        <authorList>
            <person name="Barrera-Redondo J."/>
            <person name="Sanchez-de la Vega G."/>
            <person name="Aguirre-Liguori J.A."/>
            <person name="Castellanos-Morales G."/>
            <person name="Gutierrez-Guerrero Y.T."/>
            <person name="Aguirre-Dugua X."/>
            <person name="Aguirre-Planter E."/>
            <person name="Tenaillon M.I."/>
            <person name="Lira-Saade R."/>
            <person name="Eguiarte L.E."/>
        </authorList>
    </citation>
    <scope>NUCLEOTIDE SEQUENCE [LARGE SCALE GENOMIC DNA]</scope>
    <source>
        <strain evidence="2">JBR-2021</strain>
    </source>
</reference>
<gene>
    <name evidence="2" type="primary">L6</name>
    <name evidence="2" type="ORF">SDJN03_09052</name>
</gene>
<organism evidence="2 3">
    <name type="scientific">Cucurbita argyrosperma subsp. sororia</name>
    <dbReference type="NCBI Taxonomy" id="37648"/>
    <lineage>
        <taxon>Eukaryota</taxon>
        <taxon>Viridiplantae</taxon>
        <taxon>Streptophyta</taxon>
        <taxon>Embryophyta</taxon>
        <taxon>Tracheophyta</taxon>
        <taxon>Spermatophyta</taxon>
        <taxon>Magnoliopsida</taxon>
        <taxon>eudicotyledons</taxon>
        <taxon>Gunneridae</taxon>
        <taxon>Pentapetalae</taxon>
        <taxon>rosids</taxon>
        <taxon>fabids</taxon>
        <taxon>Cucurbitales</taxon>
        <taxon>Cucurbitaceae</taxon>
        <taxon>Cucurbiteae</taxon>
        <taxon>Cucurbita</taxon>
    </lineage>
</organism>
<name>A0AAV6NN55_9ROSI</name>
<dbReference type="EMBL" id="JAGKQH010000005">
    <property type="protein sequence ID" value="KAG6599274.1"/>
    <property type="molecule type" value="Genomic_DNA"/>
</dbReference>
<sequence>MMLHYDYWTQDESSIGVYMVGIYGIGGIGKTTLAKALYNKIANQFEACFFLSNVKGASKLASFYPMLRELQSNSMALFNYRKSYSMKS</sequence>
<dbReference type="InterPro" id="IPR044974">
    <property type="entry name" value="Disease_R_plants"/>
</dbReference>
<accession>A0AAV6NN55</accession>
<dbReference type="Proteomes" id="UP000685013">
    <property type="component" value="Chromosome 5"/>
</dbReference>
<protein>
    <submittedName>
        <fullName evidence="2">Disease resistance protein L6</fullName>
    </submittedName>
</protein>
<dbReference type="PANTHER" id="PTHR11017">
    <property type="entry name" value="LEUCINE-RICH REPEAT-CONTAINING PROTEIN"/>
    <property type="match status" value="1"/>
</dbReference>
<dbReference type="GO" id="GO:0006952">
    <property type="term" value="P:defense response"/>
    <property type="evidence" value="ECO:0007669"/>
    <property type="project" value="InterPro"/>
</dbReference>
<proteinExistence type="predicted"/>
<evidence type="ECO:0000313" key="3">
    <source>
        <dbReference type="Proteomes" id="UP000685013"/>
    </source>
</evidence>
<dbReference type="PANTHER" id="PTHR11017:SF570">
    <property type="entry name" value="DISEASE RESISTANCE PROTEIN (TIR-NBS CLASS)-RELATED"/>
    <property type="match status" value="1"/>
</dbReference>
<dbReference type="GO" id="GO:0043531">
    <property type="term" value="F:ADP binding"/>
    <property type="evidence" value="ECO:0007669"/>
    <property type="project" value="InterPro"/>
</dbReference>
<feature type="domain" description="NB-ARC" evidence="1">
    <location>
        <begin position="16"/>
        <end position="73"/>
    </location>
</feature>
<dbReference type="AlphaFoldDB" id="A0AAV6NN55"/>
<feature type="non-terminal residue" evidence="2">
    <location>
        <position position="1"/>
    </location>
</feature>
<evidence type="ECO:0000313" key="2">
    <source>
        <dbReference type="EMBL" id="KAG6599274.1"/>
    </source>
</evidence>
<dbReference type="InterPro" id="IPR002182">
    <property type="entry name" value="NB-ARC"/>
</dbReference>
<evidence type="ECO:0000259" key="1">
    <source>
        <dbReference type="Pfam" id="PF00931"/>
    </source>
</evidence>